<proteinExistence type="predicted"/>
<gene>
    <name evidence="2" type="ORF">ColLi_03313</name>
</gene>
<feature type="region of interest" description="Disordered" evidence="1">
    <location>
        <begin position="46"/>
        <end position="65"/>
    </location>
</feature>
<evidence type="ECO:0000256" key="1">
    <source>
        <dbReference type="SAM" id="MobiDB-lite"/>
    </source>
</evidence>
<reference evidence="2 3" key="1">
    <citation type="submission" date="2021-07" db="EMBL/GenBank/DDBJ databases">
        <title>Genome data of Colletotrichum spaethianum.</title>
        <authorList>
            <person name="Utami Y.D."/>
            <person name="Hiruma K."/>
        </authorList>
    </citation>
    <scope>NUCLEOTIDE SEQUENCE [LARGE SCALE GENOMIC DNA]</scope>
    <source>
        <strain evidence="2 3">MAFF 242679</strain>
    </source>
</reference>
<keyword evidence="3" id="KW-1185">Reference proteome</keyword>
<dbReference type="EMBL" id="BPPX01000005">
    <property type="protein sequence ID" value="GJC80475.1"/>
    <property type="molecule type" value="Genomic_DNA"/>
</dbReference>
<accession>A0AA37GH18</accession>
<name>A0AA37GH18_9PEZI</name>
<organism evidence="2 3">
    <name type="scientific">Colletotrichum liriopes</name>
    <dbReference type="NCBI Taxonomy" id="708192"/>
    <lineage>
        <taxon>Eukaryota</taxon>
        <taxon>Fungi</taxon>
        <taxon>Dikarya</taxon>
        <taxon>Ascomycota</taxon>
        <taxon>Pezizomycotina</taxon>
        <taxon>Sordariomycetes</taxon>
        <taxon>Hypocreomycetidae</taxon>
        <taxon>Glomerellales</taxon>
        <taxon>Glomerellaceae</taxon>
        <taxon>Colletotrichum</taxon>
        <taxon>Colletotrichum spaethianum species complex</taxon>
    </lineage>
</organism>
<protein>
    <submittedName>
        <fullName evidence="2">Uncharacterized protein</fullName>
    </submittedName>
</protein>
<sequence>MVRNSRRTEDRMHGWVWSWLSGPGPGLGGLGKGVLELGVKETSRYRHSWSGPGQQARRWAGDNGAEQGEARTGYQAYYQFCRKSLAEPRWG</sequence>
<comment type="caution">
    <text evidence="2">The sequence shown here is derived from an EMBL/GenBank/DDBJ whole genome shotgun (WGS) entry which is preliminary data.</text>
</comment>
<dbReference type="AlphaFoldDB" id="A0AA37GH18"/>
<evidence type="ECO:0000313" key="2">
    <source>
        <dbReference type="EMBL" id="GJC80475.1"/>
    </source>
</evidence>
<evidence type="ECO:0000313" key="3">
    <source>
        <dbReference type="Proteomes" id="UP001055172"/>
    </source>
</evidence>
<dbReference type="Proteomes" id="UP001055172">
    <property type="component" value="Unassembled WGS sequence"/>
</dbReference>